<dbReference type="RefSeq" id="WP_218253318.1">
    <property type="nucleotide sequence ID" value="NZ_JABXWD010000322.1"/>
</dbReference>
<evidence type="ECO:0000313" key="3">
    <source>
        <dbReference type="EMBL" id="MBV6342704.1"/>
    </source>
</evidence>
<dbReference type="InterPro" id="IPR003409">
    <property type="entry name" value="MORN"/>
</dbReference>
<accession>A0ABS6S1I1</accession>
<keyword evidence="2" id="KW-1133">Transmembrane helix</keyword>
<protein>
    <recommendedName>
        <fullName evidence="5">MORN repeat-containing protein</fullName>
    </recommendedName>
</protein>
<evidence type="ECO:0000313" key="4">
    <source>
        <dbReference type="Proteomes" id="UP001196980"/>
    </source>
</evidence>
<dbReference type="Pfam" id="PF02493">
    <property type="entry name" value="MORN"/>
    <property type="match status" value="2"/>
</dbReference>
<dbReference type="EMBL" id="JABXWD010000322">
    <property type="protein sequence ID" value="MBV6342704.1"/>
    <property type="molecule type" value="Genomic_DNA"/>
</dbReference>
<keyword evidence="2" id="KW-0472">Membrane</keyword>
<evidence type="ECO:0000256" key="2">
    <source>
        <dbReference type="SAM" id="Phobius"/>
    </source>
</evidence>
<name>A0ABS6S1I1_9BACT</name>
<keyword evidence="2" id="KW-0812">Transmembrane</keyword>
<keyword evidence="1" id="KW-0677">Repeat</keyword>
<gene>
    <name evidence="3" type="ORF">HWQ67_14040</name>
</gene>
<keyword evidence="4" id="KW-1185">Reference proteome</keyword>
<feature type="transmembrane region" description="Helical" evidence="2">
    <location>
        <begin position="71"/>
        <end position="92"/>
    </location>
</feature>
<comment type="caution">
    <text evidence="3">The sequence shown here is derived from an EMBL/GenBank/DDBJ whole genome shotgun (WGS) entry which is preliminary data.</text>
</comment>
<organism evidence="3 4">
    <name type="scientific">Candidatus Magnetobacterium casense</name>
    <dbReference type="NCBI Taxonomy" id="1455061"/>
    <lineage>
        <taxon>Bacteria</taxon>
        <taxon>Pseudomonadati</taxon>
        <taxon>Nitrospirota</taxon>
        <taxon>Thermodesulfovibrionia</taxon>
        <taxon>Thermodesulfovibrionales</taxon>
        <taxon>Candidatus Magnetobacteriaceae</taxon>
        <taxon>Candidatus Magnetobacterium</taxon>
    </lineage>
</organism>
<dbReference type="Proteomes" id="UP001196980">
    <property type="component" value="Unassembled WGS sequence"/>
</dbReference>
<evidence type="ECO:0008006" key="5">
    <source>
        <dbReference type="Google" id="ProtNLM"/>
    </source>
</evidence>
<proteinExistence type="predicted"/>
<reference evidence="3 4" key="1">
    <citation type="journal article" date="2020" name="J Geophys Res Biogeosci">
        <title>Magnetotaxis as an Adaptation to Enable Bacterial Shuttling of Microbial Sulfur and Sulfur Cycling Across Aquatic Oxic#Anoxic Interfaces.</title>
        <authorList>
            <person name="Li J."/>
            <person name="Liu P."/>
            <person name="Wang J."/>
            <person name="Roberts A.P."/>
            <person name="Pan Y."/>
        </authorList>
    </citation>
    <scope>NUCLEOTIDE SEQUENCE [LARGE SCALE GENOMIC DNA]</scope>
    <source>
        <strain evidence="3 4">MYR-1_YQ</strain>
    </source>
</reference>
<evidence type="ECO:0000256" key="1">
    <source>
        <dbReference type="ARBA" id="ARBA00022737"/>
    </source>
</evidence>
<sequence length="99" mass="11059">MEGVYVGEFRDNMADGHGILMSSRGIVYIGQFKDGNVIGDGHLIFTNRGSDKTDNVVKLRDIPNNMAGTDYFVVMDIVLFVATLIMFCIMFFKCMACFV</sequence>